<gene>
    <name evidence="2" type="ORF">GTK09_05740</name>
</gene>
<dbReference type="InterPro" id="IPR009506">
    <property type="entry name" value="YjiS-like"/>
</dbReference>
<reference evidence="2 3" key="1">
    <citation type="submission" date="2020-01" db="EMBL/GenBank/DDBJ databases">
        <title>Jiella pacifica sp. nov.</title>
        <authorList>
            <person name="Xue Z."/>
            <person name="Zhu S."/>
            <person name="Chen J."/>
            <person name="Yang J."/>
        </authorList>
    </citation>
    <scope>NUCLEOTIDE SEQUENCE [LARGE SCALE GENOMIC DNA]</scope>
    <source>
        <strain evidence="2 3">40Bstr34</strain>
    </source>
</reference>
<accession>A0A6N9SXW8</accession>
<evidence type="ECO:0000259" key="1">
    <source>
        <dbReference type="Pfam" id="PF06568"/>
    </source>
</evidence>
<comment type="caution">
    <text evidence="2">The sequence shown here is derived from an EMBL/GenBank/DDBJ whole genome shotgun (WGS) entry which is preliminary data.</text>
</comment>
<evidence type="ECO:0000313" key="3">
    <source>
        <dbReference type="Proteomes" id="UP000469011"/>
    </source>
</evidence>
<name>A0A6N9SXW8_9HYPH</name>
<dbReference type="Pfam" id="PF06568">
    <property type="entry name" value="YjiS-like"/>
    <property type="match status" value="1"/>
</dbReference>
<dbReference type="AlphaFoldDB" id="A0A6N9SXW8"/>
<proteinExistence type="predicted"/>
<dbReference type="Proteomes" id="UP000469011">
    <property type="component" value="Unassembled WGS sequence"/>
</dbReference>
<sequence length="92" mass="10257">MTITARQTTTHPAAGRLVAGTRVFATAARAIVKTMINRRRVHRLADMPDYVLKDIGIRRDDISVALGAEWREDPSYKLALIAAQRRRGTLEG</sequence>
<dbReference type="EMBL" id="JAAAMG010000003">
    <property type="protein sequence ID" value="NDW03927.1"/>
    <property type="molecule type" value="Genomic_DNA"/>
</dbReference>
<protein>
    <submittedName>
        <fullName evidence="2">DUF1127 domain-containing protein</fullName>
    </submittedName>
</protein>
<dbReference type="RefSeq" id="WP_163461793.1">
    <property type="nucleotide sequence ID" value="NZ_JAAAMG010000003.1"/>
</dbReference>
<feature type="domain" description="YjiS-like" evidence="1">
    <location>
        <begin position="29"/>
        <end position="62"/>
    </location>
</feature>
<evidence type="ECO:0000313" key="2">
    <source>
        <dbReference type="EMBL" id="NDW03927.1"/>
    </source>
</evidence>
<keyword evidence="3" id="KW-1185">Reference proteome</keyword>
<organism evidence="2 3">
    <name type="scientific">Jiella pacifica</name>
    <dbReference type="NCBI Taxonomy" id="2696469"/>
    <lineage>
        <taxon>Bacteria</taxon>
        <taxon>Pseudomonadati</taxon>
        <taxon>Pseudomonadota</taxon>
        <taxon>Alphaproteobacteria</taxon>
        <taxon>Hyphomicrobiales</taxon>
        <taxon>Aurantimonadaceae</taxon>
        <taxon>Jiella</taxon>
    </lineage>
</organism>